<evidence type="ECO:0000313" key="2">
    <source>
        <dbReference type="EMBL" id="WMS86108.1"/>
    </source>
</evidence>
<dbReference type="RefSeq" id="WP_309201259.1">
    <property type="nucleotide sequence ID" value="NZ_CP133548.1"/>
</dbReference>
<name>A0AA51X5L7_9GAMM</name>
<keyword evidence="3" id="KW-1185">Reference proteome</keyword>
<dbReference type="KEGG" id="plei:Q9312_12855"/>
<gene>
    <name evidence="2" type="ORF">Q9312_12855</name>
</gene>
<feature type="signal peptide" evidence="1">
    <location>
        <begin position="1"/>
        <end position="22"/>
    </location>
</feature>
<proteinExistence type="predicted"/>
<protein>
    <recommendedName>
        <fullName evidence="4">DUF2987 domain-containing protein</fullName>
    </recommendedName>
</protein>
<evidence type="ECO:0000256" key="1">
    <source>
        <dbReference type="SAM" id="SignalP"/>
    </source>
</evidence>
<dbReference type="Proteomes" id="UP001239782">
    <property type="component" value="Chromosome"/>
</dbReference>
<feature type="chain" id="PRO_5041455958" description="DUF2987 domain-containing protein" evidence="1">
    <location>
        <begin position="23"/>
        <end position="225"/>
    </location>
</feature>
<evidence type="ECO:0000313" key="3">
    <source>
        <dbReference type="Proteomes" id="UP001239782"/>
    </source>
</evidence>
<evidence type="ECO:0008006" key="4">
    <source>
        <dbReference type="Google" id="ProtNLM"/>
    </source>
</evidence>
<dbReference type="EMBL" id="CP133548">
    <property type="protein sequence ID" value="WMS86108.1"/>
    <property type="molecule type" value="Genomic_DNA"/>
</dbReference>
<dbReference type="AlphaFoldDB" id="A0AA51X5L7"/>
<reference evidence="2 3" key="1">
    <citation type="submission" date="2023-08" db="EMBL/GenBank/DDBJ databases">
        <title>Pleionea litopenaei sp. nov., isolated from stomach of juvenile Litopenaeus vannamei.</title>
        <authorList>
            <person name="Rho A.M."/>
            <person name="Hwang C.Y."/>
        </authorList>
    </citation>
    <scope>NUCLEOTIDE SEQUENCE [LARGE SCALE GENOMIC DNA]</scope>
    <source>
        <strain evidence="2 3">HL-JVS1</strain>
    </source>
</reference>
<keyword evidence="1" id="KW-0732">Signal</keyword>
<accession>A0AA51X5L7</accession>
<sequence length="225" mass="25559">MKPLKLFTIGIFLSFSSSYLLASEKIERSIDYSEINKIVYIATNKVRSPLVYLNANVVLNHPELKIQDVKLFVSNEANERKDVVIDHNLTDSGYLMTLPSFPLEHDELKLTVNQPKDHATFSINLGINPPSSKEMTYYELFVLLDDINDFTGEMAGAMSWFVSDMDELKFEFEEPSTITILSKDSQLEFNTDESNELVLEKESSLFKSDAKVIFSSLPKAVLPQD</sequence>
<organism evidence="2 3">
    <name type="scientific">Pleionea litopenaei</name>
    <dbReference type="NCBI Taxonomy" id="3070815"/>
    <lineage>
        <taxon>Bacteria</taxon>
        <taxon>Pseudomonadati</taxon>
        <taxon>Pseudomonadota</taxon>
        <taxon>Gammaproteobacteria</taxon>
        <taxon>Oceanospirillales</taxon>
        <taxon>Pleioneaceae</taxon>
        <taxon>Pleionea</taxon>
    </lineage>
</organism>